<dbReference type="Gene3D" id="3.30.70.330">
    <property type="match status" value="1"/>
</dbReference>
<dbReference type="Proteomes" id="UP000215914">
    <property type="component" value="Unassembled WGS sequence"/>
</dbReference>
<dbReference type="EMBL" id="MNCJ02000331">
    <property type="protein sequence ID" value="KAF5759802.1"/>
    <property type="molecule type" value="Genomic_DNA"/>
</dbReference>
<dbReference type="SUPFAM" id="SSF54928">
    <property type="entry name" value="RNA-binding domain, RBD"/>
    <property type="match status" value="1"/>
</dbReference>
<evidence type="ECO:0000256" key="4">
    <source>
        <dbReference type="PROSITE-ProRule" id="PRU00176"/>
    </source>
</evidence>
<dbReference type="AlphaFoldDB" id="A0A9K3DQM9"/>
<dbReference type="SMART" id="SM00360">
    <property type="entry name" value="RRM"/>
    <property type="match status" value="1"/>
</dbReference>
<dbReference type="InterPro" id="IPR000504">
    <property type="entry name" value="RRM_dom"/>
</dbReference>
<dbReference type="GO" id="GO:0006397">
    <property type="term" value="P:mRNA processing"/>
    <property type="evidence" value="ECO:0007669"/>
    <property type="project" value="UniProtKB-KW"/>
</dbReference>
<keyword evidence="8" id="KW-1185">Reference proteome</keyword>
<dbReference type="CDD" id="cd00590">
    <property type="entry name" value="RRM_SF"/>
    <property type="match status" value="1"/>
</dbReference>
<dbReference type="InterPro" id="IPR035979">
    <property type="entry name" value="RBD_domain_sf"/>
</dbReference>
<keyword evidence="4" id="KW-0694">RNA-binding</keyword>
<dbReference type="PANTHER" id="PTHR23147">
    <property type="entry name" value="SERINE/ARGININE RICH SPLICING FACTOR"/>
    <property type="match status" value="1"/>
</dbReference>
<proteinExistence type="predicted"/>
<evidence type="ECO:0000313" key="8">
    <source>
        <dbReference type="Proteomes" id="UP000215914"/>
    </source>
</evidence>
<comment type="caution">
    <text evidence="7">The sequence shown here is derived from an EMBL/GenBank/DDBJ whole genome shotgun (WGS) entry which is preliminary data.</text>
</comment>
<dbReference type="GO" id="GO:0008380">
    <property type="term" value="P:RNA splicing"/>
    <property type="evidence" value="ECO:0007669"/>
    <property type="project" value="UniProtKB-KW"/>
</dbReference>
<feature type="domain" description="RRM" evidence="6">
    <location>
        <begin position="34"/>
        <end position="111"/>
    </location>
</feature>
<dbReference type="InterPro" id="IPR012677">
    <property type="entry name" value="Nucleotide-bd_a/b_plait_sf"/>
</dbReference>
<evidence type="ECO:0000256" key="5">
    <source>
        <dbReference type="SAM" id="MobiDB-lite"/>
    </source>
</evidence>
<sequence>MDAGGRNEEEGWEFPHVKKKGGSGSRKEERSHVLKFFVTNIPSRCRPWDLANAFRSYGEIGGAFIAKKKDKEGRIFGFVSFKGVRNAAELEDSLQKIKLGDNKLKVNVAMFAKEHGDVAQKVAAGSYRQDRVRSAPASGFVNREHGPKKFMEVHVGSSFADILMNIFSLVLEEDMVDIDPAVFTLTDLFGRAFVGRAKDFNSLRLMNVSMLSAGYDEAEIQYIGGLSVILSFRCQEVAGRFFEDKGSWGSWLQALDTWIGQSLPFKHLAWINIHGFPPPPPFGCPRGFQHHWPEVWEGGSTISDEENRRGSHF</sequence>
<reference evidence="7" key="1">
    <citation type="journal article" date="2017" name="Nature">
        <title>The sunflower genome provides insights into oil metabolism, flowering and Asterid evolution.</title>
        <authorList>
            <person name="Badouin H."/>
            <person name="Gouzy J."/>
            <person name="Grassa C.J."/>
            <person name="Murat F."/>
            <person name="Staton S.E."/>
            <person name="Cottret L."/>
            <person name="Lelandais-Briere C."/>
            <person name="Owens G.L."/>
            <person name="Carrere S."/>
            <person name="Mayjonade B."/>
            <person name="Legrand L."/>
            <person name="Gill N."/>
            <person name="Kane N.C."/>
            <person name="Bowers J.E."/>
            <person name="Hubner S."/>
            <person name="Bellec A."/>
            <person name="Berard A."/>
            <person name="Berges H."/>
            <person name="Blanchet N."/>
            <person name="Boniface M.C."/>
            <person name="Brunel D."/>
            <person name="Catrice O."/>
            <person name="Chaidir N."/>
            <person name="Claudel C."/>
            <person name="Donnadieu C."/>
            <person name="Faraut T."/>
            <person name="Fievet G."/>
            <person name="Helmstetter N."/>
            <person name="King M."/>
            <person name="Knapp S.J."/>
            <person name="Lai Z."/>
            <person name="Le Paslier M.C."/>
            <person name="Lippi Y."/>
            <person name="Lorenzon L."/>
            <person name="Mandel J.R."/>
            <person name="Marage G."/>
            <person name="Marchand G."/>
            <person name="Marquand E."/>
            <person name="Bret-Mestries E."/>
            <person name="Morien E."/>
            <person name="Nambeesan S."/>
            <person name="Nguyen T."/>
            <person name="Pegot-Espagnet P."/>
            <person name="Pouilly N."/>
            <person name="Raftis F."/>
            <person name="Sallet E."/>
            <person name="Schiex T."/>
            <person name="Thomas J."/>
            <person name="Vandecasteele C."/>
            <person name="Vares D."/>
            <person name="Vear F."/>
            <person name="Vautrin S."/>
            <person name="Crespi M."/>
            <person name="Mangin B."/>
            <person name="Burke J.M."/>
            <person name="Salse J."/>
            <person name="Munos S."/>
            <person name="Vincourt P."/>
            <person name="Rieseberg L.H."/>
            <person name="Langlade N.B."/>
        </authorList>
    </citation>
    <scope>NUCLEOTIDE SEQUENCE</scope>
    <source>
        <tissue evidence="7">Leaves</tissue>
    </source>
</reference>
<dbReference type="Pfam" id="PF00076">
    <property type="entry name" value="RRM_1"/>
    <property type="match status" value="1"/>
</dbReference>
<evidence type="ECO:0000256" key="1">
    <source>
        <dbReference type="ARBA" id="ARBA00022664"/>
    </source>
</evidence>
<keyword evidence="1" id="KW-0507">mRNA processing</keyword>
<gene>
    <name evidence="7" type="ORF">HanXRQr2_Chr16g0745751</name>
</gene>
<dbReference type="PROSITE" id="PS50102">
    <property type="entry name" value="RRM"/>
    <property type="match status" value="1"/>
</dbReference>
<organism evidence="7 8">
    <name type="scientific">Helianthus annuus</name>
    <name type="common">Common sunflower</name>
    <dbReference type="NCBI Taxonomy" id="4232"/>
    <lineage>
        <taxon>Eukaryota</taxon>
        <taxon>Viridiplantae</taxon>
        <taxon>Streptophyta</taxon>
        <taxon>Embryophyta</taxon>
        <taxon>Tracheophyta</taxon>
        <taxon>Spermatophyta</taxon>
        <taxon>Magnoliopsida</taxon>
        <taxon>eudicotyledons</taxon>
        <taxon>Gunneridae</taxon>
        <taxon>Pentapetalae</taxon>
        <taxon>asterids</taxon>
        <taxon>campanulids</taxon>
        <taxon>Asterales</taxon>
        <taxon>Asteraceae</taxon>
        <taxon>Asteroideae</taxon>
        <taxon>Heliantheae alliance</taxon>
        <taxon>Heliantheae</taxon>
        <taxon>Helianthus</taxon>
    </lineage>
</organism>
<protein>
    <submittedName>
        <fullName evidence="7">RNA recognition motif domain, nucleotide-binding alpha-beta plait domain superfamily</fullName>
    </submittedName>
</protein>
<keyword evidence="2" id="KW-0747">Spliceosome</keyword>
<name>A0A9K3DQM9_HELAN</name>
<evidence type="ECO:0000256" key="3">
    <source>
        <dbReference type="ARBA" id="ARBA00023187"/>
    </source>
</evidence>
<feature type="compositionally biased region" description="Basic and acidic residues" evidence="5">
    <location>
        <begin position="1"/>
        <end position="16"/>
    </location>
</feature>
<reference evidence="7" key="2">
    <citation type="submission" date="2020-06" db="EMBL/GenBank/DDBJ databases">
        <title>Helianthus annuus Genome sequencing and assembly Release 2.</title>
        <authorList>
            <person name="Gouzy J."/>
            <person name="Langlade N."/>
            <person name="Munos S."/>
        </authorList>
    </citation>
    <scope>NUCLEOTIDE SEQUENCE</scope>
    <source>
        <tissue evidence="7">Leaves</tissue>
    </source>
</reference>
<keyword evidence="3" id="KW-0508">mRNA splicing</keyword>
<dbReference type="InterPro" id="IPR050907">
    <property type="entry name" value="SRSF"/>
</dbReference>
<evidence type="ECO:0000259" key="6">
    <source>
        <dbReference type="PROSITE" id="PS50102"/>
    </source>
</evidence>
<feature type="region of interest" description="Disordered" evidence="5">
    <location>
        <begin position="1"/>
        <end position="26"/>
    </location>
</feature>
<dbReference type="Gramene" id="mRNA:HanXRQr2_Chr16g0745751">
    <property type="protein sequence ID" value="CDS:HanXRQr2_Chr16g0745751.1"/>
    <property type="gene ID" value="HanXRQr2_Chr16g0745751"/>
</dbReference>
<dbReference type="GO" id="GO:0005681">
    <property type="term" value="C:spliceosomal complex"/>
    <property type="evidence" value="ECO:0007669"/>
    <property type="project" value="UniProtKB-KW"/>
</dbReference>
<accession>A0A9K3DQM9</accession>
<evidence type="ECO:0000256" key="2">
    <source>
        <dbReference type="ARBA" id="ARBA00022728"/>
    </source>
</evidence>
<dbReference type="GO" id="GO:0003723">
    <property type="term" value="F:RNA binding"/>
    <property type="evidence" value="ECO:0007669"/>
    <property type="project" value="UniProtKB-UniRule"/>
</dbReference>
<evidence type="ECO:0000313" key="7">
    <source>
        <dbReference type="EMBL" id="KAF5759802.1"/>
    </source>
</evidence>